<keyword evidence="6" id="KW-1015">Disulfide bond</keyword>
<dbReference type="Gene3D" id="1.20.120.310">
    <property type="entry name" value="ERV/ALR sulfhydryl oxidase domain"/>
    <property type="match status" value="1"/>
</dbReference>
<reference evidence="8" key="1">
    <citation type="journal article" date="2020" name="Nature">
        <title>Giant virus diversity and host interactions through global metagenomics.</title>
        <authorList>
            <person name="Schulz F."/>
            <person name="Roux S."/>
            <person name="Paez-Espino D."/>
            <person name="Jungbluth S."/>
            <person name="Walsh D.A."/>
            <person name="Denef V.J."/>
            <person name="McMahon K.D."/>
            <person name="Konstantinidis K.T."/>
            <person name="Eloe-Fadrosh E.A."/>
            <person name="Kyrpides N.C."/>
            <person name="Woyke T."/>
        </authorList>
    </citation>
    <scope>NUCLEOTIDE SEQUENCE</scope>
    <source>
        <strain evidence="8">GVMAG-M-3300010158-55</strain>
    </source>
</reference>
<dbReference type="EMBL" id="MN739095">
    <property type="protein sequence ID" value="QHS88317.1"/>
    <property type="molecule type" value="Genomic_DNA"/>
</dbReference>
<keyword evidence="3" id="KW-0285">Flavoprotein</keyword>
<sequence length="145" mass="17595">MSKSWANPTWYFFHTLIEKIHPNHYLVVKEELMAHIKKICVMLPCPHCAEHATQFMRKVKTPFSKYDCKQMMFLFHNEVNLRIKKPLYSLEVLTMYEQVNLAVCYQLFREQFVKKTNNPKMFLDSMTRTRYIQDLDVWLQKNKLI</sequence>
<dbReference type="InterPro" id="IPR017905">
    <property type="entry name" value="ERV/ALR_sulphydryl_oxidase"/>
</dbReference>
<dbReference type="GO" id="GO:0016972">
    <property type="term" value="F:thiol oxidase activity"/>
    <property type="evidence" value="ECO:0007669"/>
    <property type="project" value="UniProtKB-EC"/>
</dbReference>
<accession>A0A6C0B7W1</accession>
<evidence type="ECO:0000256" key="5">
    <source>
        <dbReference type="ARBA" id="ARBA00023002"/>
    </source>
</evidence>
<evidence type="ECO:0000256" key="2">
    <source>
        <dbReference type="ARBA" id="ARBA00012512"/>
    </source>
</evidence>
<keyword evidence="4" id="KW-0274">FAD</keyword>
<evidence type="ECO:0000313" key="8">
    <source>
        <dbReference type="EMBL" id="QHS88317.1"/>
    </source>
</evidence>
<dbReference type="InterPro" id="IPR036774">
    <property type="entry name" value="ERV/ALR_sulphydryl_oxid_sf"/>
</dbReference>
<evidence type="ECO:0000256" key="1">
    <source>
        <dbReference type="ARBA" id="ARBA00001974"/>
    </source>
</evidence>
<feature type="domain" description="ERV/ALR sulfhydryl oxidase" evidence="7">
    <location>
        <begin position="1"/>
        <end position="99"/>
    </location>
</feature>
<name>A0A6C0B7W1_9ZZZZ</name>
<evidence type="ECO:0000256" key="3">
    <source>
        <dbReference type="ARBA" id="ARBA00022630"/>
    </source>
</evidence>
<evidence type="ECO:0000256" key="4">
    <source>
        <dbReference type="ARBA" id="ARBA00022827"/>
    </source>
</evidence>
<dbReference type="SUPFAM" id="SSF69000">
    <property type="entry name" value="FAD-dependent thiol oxidase"/>
    <property type="match status" value="1"/>
</dbReference>
<dbReference type="Pfam" id="PF04777">
    <property type="entry name" value="Evr1_Alr"/>
    <property type="match status" value="1"/>
</dbReference>
<proteinExistence type="predicted"/>
<evidence type="ECO:0000259" key="7">
    <source>
        <dbReference type="PROSITE" id="PS51324"/>
    </source>
</evidence>
<evidence type="ECO:0000256" key="6">
    <source>
        <dbReference type="ARBA" id="ARBA00023157"/>
    </source>
</evidence>
<organism evidence="8">
    <name type="scientific">viral metagenome</name>
    <dbReference type="NCBI Taxonomy" id="1070528"/>
    <lineage>
        <taxon>unclassified sequences</taxon>
        <taxon>metagenomes</taxon>
        <taxon>organismal metagenomes</taxon>
    </lineage>
</organism>
<protein>
    <recommendedName>
        <fullName evidence="2">thiol oxidase</fullName>
        <ecNumber evidence="2">1.8.3.2</ecNumber>
    </recommendedName>
</protein>
<dbReference type="EC" id="1.8.3.2" evidence="2"/>
<keyword evidence="5" id="KW-0560">Oxidoreductase</keyword>
<comment type="cofactor">
    <cofactor evidence="1">
        <name>FAD</name>
        <dbReference type="ChEBI" id="CHEBI:57692"/>
    </cofactor>
</comment>
<dbReference type="AlphaFoldDB" id="A0A6C0B7W1"/>
<dbReference type="PROSITE" id="PS51324">
    <property type="entry name" value="ERV_ALR"/>
    <property type="match status" value="1"/>
</dbReference>